<dbReference type="SUPFAM" id="SSF111369">
    <property type="entry name" value="HlyD-like secretion proteins"/>
    <property type="match status" value="1"/>
</dbReference>
<proteinExistence type="inferred from homology"/>
<dbReference type="GO" id="GO:0022857">
    <property type="term" value="F:transmembrane transporter activity"/>
    <property type="evidence" value="ECO:0007669"/>
    <property type="project" value="InterPro"/>
</dbReference>
<evidence type="ECO:0000259" key="6">
    <source>
        <dbReference type="Pfam" id="PF25944"/>
    </source>
</evidence>
<keyword evidence="9" id="KW-1185">Reference proteome</keyword>
<dbReference type="Gene3D" id="2.40.50.100">
    <property type="match status" value="1"/>
</dbReference>
<feature type="domain" description="Multidrug resistance protein MdtA-like barrel-sandwich hybrid" evidence="5">
    <location>
        <begin position="65"/>
        <end position="207"/>
    </location>
</feature>
<dbReference type="Pfam" id="PF25917">
    <property type="entry name" value="BSH_RND"/>
    <property type="match status" value="1"/>
</dbReference>
<dbReference type="Gene3D" id="2.40.30.170">
    <property type="match status" value="1"/>
</dbReference>
<evidence type="ECO:0000259" key="4">
    <source>
        <dbReference type="Pfam" id="PF25876"/>
    </source>
</evidence>
<evidence type="ECO:0000313" key="9">
    <source>
        <dbReference type="Proteomes" id="UP000243719"/>
    </source>
</evidence>
<reference evidence="9" key="1">
    <citation type="submission" date="2016-09" db="EMBL/GenBank/DDBJ databases">
        <authorList>
            <person name="Varghese N."/>
            <person name="Submissions S."/>
        </authorList>
    </citation>
    <scope>NUCLEOTIDE SEQUENCE [LARGE SCALE GENOMIC DNA]</scope>
    <source>
        <strain evidence="9">JS23</strain>
    </source>
</reference>
<dbReference type="Pfam" id="PF25876">
    <property type="entry name" value="HH_MFP_RND"/>
    <property type="match status" value="1"/>
</dbReference>
<dbReference type="PANTHER" id="PTHR30158">
    <property type="entry name" value="ACRA/E-RELATED COMPONENT OF DRUG EFFLUX TRANSPORTER"/>
    <property type="match status" value="1"/>
</dbReference>
<feature type="region of interest" description="Disordered" evidence="3">
    <location>
        <begin position="387"/>
        <end position="415"/>
    </location>
</feature>
<dbReference type="RefSeq" id="WP_091913398.1">
    <property type="nucleotide sequence ID" value="NZ_FNLO01000020.1"/>
</dbReference>
<dbReference type="InterPro" id="IPR006143">
    <property type="entry name" value="RND_pump_MFP"/>
</dbReference>
<organism evidence="8 9">
    <name type="scientific">Chitinasiproducens palmae</name>
    <dbReference type="NCBI Taxonomy" id="1770053"/>
    <lineage>
        <taxon>Bacteria</taxon>
        <taxon>Pseudomonadati</taxon>
        <taxon>Pseudomonadota</taxon>
        <taxon>Betaproteobacteria</taxon>
        <taxon>Burkholderiales</taxon>
        <taxon>Burkholderiaceae</taxon>
        <taxon>Chitinasiproducens</taxon>
    </lineage>
</organism>
<comment type="subcellular location">
    <subcellularLocation>
        <location evidence="1">Cell envelope</location>
    </subcellularLocation>
</comment>
<dbReference type="GO" id="GO:0046677">
    <property type="term" value="P:response to antibiotic"/>
    <property type="evidence" value="ECO:0007669"/>
    <property type="project" value="TreeGrafter"/>
</dbReference>
<evidence type="ECO:0000259" key="5">
    <source>
        <dbReference type="Pfam" id="PF25917"/>
    </source>
</evidence>
<evidence type="ECO:0000259" key="7">
    <source>
        <dbReference type="Pfam" id="PF25967"/>
    </source>
</evidence>
<feature type="domain" description="Multidrug resistance protein MdtA-like alpha-helical hairpin" evidence="4">
    <location>
        <begin position="104"/>
        <end position="174"/>
    </location>
</feature>
<dbReference type="OrthoDB" id="9783047at2"/>
<dbReference type="InterPro" id="IPR058625">
    <property type="entry name" value="MdtA-like_BSH"/>
</dbReference>
<dbReference type="Gene3D" id="1.10.287.470">
    <property type="entry name" value="Helix hairpin bin"/>
    <property type="match status" value="1"/>
</dbReference>
<gene>
    <name evidence="8" type="ORF">SAMN05216551_1204</name>
</gene>
<comment type="similarity">
    <text evidence="2">Belongs to the membrane fusion protein (MFP) (TC 8.A.1) family.</text>
</comment>
<evidence type="ECO:0000313" key="8">
    <source>
        <dbReference type="EMBL" id="SDV51614.1"/>
    </source>
</evidence>
<dbReference type="InterPro" id="IPR058627">
    <property type="entry name" value="MdtA-like_C"/>
</dbReference>
<sequence>MRVDRVPFRLIWAASGAALLVLSACGQKQQQAAPAGPVEVGVLTVRNEPVTIVTELPGRISPLLIAEVRARVDGIVLKRDFVEGSEVKAGQRLFQIDPAPYQAQLESARATLANAQANVGAQRAQADRYKTLVAANAISKQSYDNAVASLGQAEAQVASGRAAVRTASINLGYTNVTSPISGRIGMAQVTPGGYVQASAATLLATVQQIDRVYVDVTQSSTEVLRLRRALQAGQLQSAGNNRAKVELVLEDGSTYAQSGSLEFSDITVDQNTGSVTLRAVFPNPNRDLLPGMFVRARLQQAVNDRAMLVPQQGVTRDQKGNPTALVVGPDNKVALRTLETSGTRGNAWVVTGGLQPGDRVIVQGTQKAKPGATVKPVDAQMPALAASSPYASGPAAAQAGSAASAASAPSASQPQ</sequence>
<dbReference type="GO" id="GO:0005886">
    <property type="term" value="C:plasma membrane"/>
    <property type="evidence" value="ECO:0007669"/>
    <property type="project" value="UniProtKB-SubCell"/>
</dbReference>
<dbReference type="Pfam" id="PF25944">
    <property type="entry name" value="Beta-barrel_RND"/>
    <property type="match status" value="1"/>
</dbReference>
<accession>A0A1H2PW92</accession>
<dbReference type="STRING" id="1770053.SAMN05216551_1204"/>
<feature type="domain" description="Multidrug resistance protein MdtA-like C-terminal permuted SH3" evidence="7">
    <location>
        <begin position="306"/>
        <end position="367"/>
    </location>
</feature>
<dbReference type="InterPro" id="IPR058626">
    <property type="entry name" value="MdtA-like_b-barrel"/>
</dbReference>
<feature type="domain" description="Multidrug resistance protein MdtA-like beta-barrel" evidence="6">
    <location>
        <begin position="212"/>
        <end position="301"/>
    </location>
</feature>
<dbReference type="PROSITE" id="PS51257">
    <property type="entry name" value="PROKAR_LIPOPROTEIN"/>
    <property type="match status" value="1"/>
</dbReference>
<evidence type="ECO:0000256" key="2">
    <source>
        <dbReference type="ARBA" id="ARBA00009477"/>
    </source>
</evidence>
<dbReference type="EMBL" id="FNLO01000020">
    <property type="protein sequence ID" value="SDV51614.1"/>
    <property type="molecule type" value="Genomic_DNA"/>
</dbReference>
<dbReference type="Pfam" id="PF25967">
    <property type="entry name" value="RND-MFP_C"/>
    <property type="match status" value="1"/>
</dbReference>
<name>A0A1H2PW92_9BURK</name>
<dbReference type="PANTHER" id="PTHR30158:SF3">
    <property type="entry name" value="MULTIDRUG EFFLUX PUMP SUBUNIT ACRA-RELATED"/>
    <property type="match status" value="1"/>
</dbReference>
<dbReference type="Gene3D" id="2.40.420.20">
    <property type="match status" value="1"/>
</dbReference>
<evidence type="ECO:0000256" key="1">
    <source>
        <dbReference type="ARBA" id="ARBA00004196"/>
    </source>
</evidence>
<dbReference type="AlphaFoldDB" id="A0A1H2PW92"/>
<evidence type="ECO:0000256" key="3">
    <source>
        <dbReference type="SAM" id="MobiDB-lite"/>
    </source>
</evidence>
<protein>
    <submittedName>
        <fullName evidence="8">Membrane fusion protein, multidrug efflux system</fullName>
    </submittedName>
</protein>
<dbReference type="Proteomes" id="UP000243719">
    <property type="component" value="Unassembled WGS sequence"/>
</dbReference>
<dbReference type="FunFam" id="2.40.420.20:FF:000001">
    <property type="entry name" value="Efflux RND transporter periplasmic adaptor subunit"/>
    <property type="match status" value="1"/>
</dbReference>
<dbReference type="NCBIfam" id="TIGR01730">
    <property type="entry name" value="RND_mfp"/>
    <property type="match status" value="1"/>
</dbReference>
<dbReference type="InterPro" id="IPR058624">
    <property type="entry name" value="MdtA-like_HH"/>
</dbReference>